<evidence type="ECO:0000256" key="4">
    <source>
        <dbReference type="ARBA" id="ARBA00022898"/>
    </source>
</evidence>
<dbReference type="GO" id="GO:0016846">
    <property type="term" value="F:carbon-sulfur lyase activity"/>
    <property type="evidence" value="ECO:0007669"/>
    <property type="project" value="InterPro"/>
</dbReference>
<evidence type="ECO:0000259" key="6">
    <source>
        <dbReference type="Pfam" id="PF04864"/>
    </source>
</evidence>
<dbReference type="SUPFAM" id="SSF53383">
    <property type="entry name" value="PLP-dependent transferases"/>
    <property type="match status" value="1"/>
</dbReference>
<evidence type="ECO:0008006" key="8">
    <source>
        <dbReference type="Google" id="ProtNLM"/>
    </source>
</evidence>
<evidence type="ECO:0000259" key="5">
    <source>
        <dbReference type="Pfam" id="PF04863"/>
    </source>
</evidence>
<comment type="subunit">
    <text evidence="2">Homodimer.</text>
</comment>
<accession>A0A2N9IMS8</accession>
<dbReference type="Gene3D" id="2.10.25.30">
    <property type="entry name" value="EGF-like, alliinase"/>
    <property type="match status" value="1"/>
</dbReference>
<dbReference type="GO" id="GO:0008483">
    <property type="term" value="F:transaminase activity"/>
    <property type="evidence" value="ECO:0007669"/>
    <property type="project" value="UniProtKB-KW"/>
</dbReference>
<comment type="cofactor">
    <cofactor evidence="1">
        <name>pyridoxal 5'-phosphate</name>
        <dbReference type="ChEBI" id="CHEBI:597326"/>
    </cofactor>
</comment>
<dbReference type="PANTHER" id="PTHR43795:SF56">
    <property type="entry name" value="TRYPTOPHAN AMINOTRANSFERASE-RELATED PROTEIN 4-LIKE"/>
    <property type="match status" value="1"/>
</dbReference>
<evidence type="ECO:0000313" key="7">
    <source>
        <dbReference type="EMBL" id="SPD25409.1"/>
    </source>
</evidence>
<name>A0A2N9IMS8_FAGSY</name>
<protein>
    <recommendedName>
        <fullName evidence="8">Alliinase C-terminal domain-containing protein</fullName>
    </recommendedName>
</protein>
<organism evidence="7">
    <name type="scientific">Fagus sylvatica</name>
    <name type="common">Beechnut</name>
    <dbReference type="NCBI Taxonomy" id="28930"/>
    <lineage>
        <taxon>Eukaryota</taxon>
        <taxon>Viridiplantae</taxon>
        <taxon>Streptophyta</taxon>
        <taxon>Embryophyta</taxon>
        <taxon>Tracheophyta</taxon>
        <taxon>Spermatophyta</taxon>
        <taxon>Magnoliopsida</taxon>
        <taxon>eudicotyledons</taxon>
        <taxon>Gunneridae</taxon>
        <taxon>Pentapetalae</taxon>
        <taxon>rosids</taxon>
        <taxon>fabids</taxon>
        <taxon>Fagales</taxon>
        <taxon>Fagaceae</taxon>
        <taxon>Fagus</taxon>
    </lineage>
</organism>
<dbReference type="GO" id="GO:0006520">
    <property type="term" value="P:amino acid metabolic process"/>
    <property type="evidence" value="ECO:0007669"/>
    <property type="project" value="TreeGrafter"/>
</dbReference>
<keyword evidence="3" id="KW-0808">Transferase</keyword>
<dbReference type="InterPro" id="IPR015421">
    <property type="entry name" value="PyrdxlP-dep_Trfase_major"/>
</dbReference>
<dbReference type="Pfam" id="PF04863">
    <property type="entry name" value="EGF_alliinase"/>
    <property type="match status" value="1"/>
</dbReference>
<proteinExistence type="predicted"/>
<keyword evidence="3" id="KW-0032">Aminotransferase</keyword>
<feature type="domain" description="Alliinase C-terminal" evidence="6">
    <location>
        <begin position="53"/>
        <end position="305"/>
    </location>
</feature>
<evidence type="ECO:0000256" key="3">
    <source>
        <dbReference type="ARBA" id="ARBA00022576"/>
    </source>
</evidence>
<dbReference type="Gene3D" id="3.40.640.10">
    <property type="entry name" value="Type I PLP-dependent aspartate aminotransferase-like (Major domain)"/>
    <property type="match status" value="1"/>
</dbReference>
<dbReference type="InterPro" id="IPR006947">
    <property type="entry name" value="EGF_alliinase"/>
</dbReference>
<feature type="domain" description="Alliinase EGF-like" evidence="5">
    <location>
        <begin position="2"/>
        <end position="51"/>
    </location>
</feature>
<dbReference type="EMBL" id="OIVN01006115">
    <property type="protein sequence ID" value="SPD25409.1"/>
    <property type="molecule type" value="Genomic_DNA"/>
</dbReference>
<keyword evidence="4" id="KW-0663">Pyridoxal phosphate</keyword>
<evidence type="ECO:0000256" key="1">
    <source>
        <dbReference type="ARBA" id="ARBA00001933"/>
    </source>
</evidence>
<dbReference type="Pfam" id="PF04864">
    <property type="entry name" value="Alliinase_C"/>
    <property type="match status" value="1"/>
</dbReference>
<dbReference type="InterPro" id="IPR015424">
    <property type="entry name" value="PyrdxlP-dep_Trfase"/>
</dbReference>
<dbReference type="PANTHER" id="PTHR43795">
    <property type="entry name" value="BIFUNCTIONAL ASPARTATE AMINOTRANSFERASE AND GLUTAMATE/ASPARTATE-PREPHENATE AMINOTRANSFERASE-RELATED"/>
    <property type="match status" value="1"/>
</dbReference>
<dbReference type="InterPro" id="IPR050478">
    <property type="entry name" value="Ethylene_sulfur-biosynth"/>
</dbReference>
<dbReference type="InterPro" id="IPR037029">
    <property type="entry name" value="Alliinase_N_sf"/>
</dbReference>
<sequence length="388" mass="42487">MAAKEAETVASISCSGHGRAFLDGLVVNGKPICECNACFAGPDCSDFLPECVVDADSGDPTFLEPFWEQHAASSAIVVAGWHRMSYEFNDGSLISEELKTHIRQVHALVGNAVTDGRFIIFGAGATQLLNAAVHALSPKGAASPAKVVASTPYYPVYKEQTEFLKSEDYEFSGDTLLWKMSGLDSSSHSQSQNIVEFVTSPNNPDGELKKAVVGGPFVKTIHDLAYYWPHFTAIPAPADEDLMIFTLSKLTGHAGSRFGWAIIKDEVVYQRMLTYMSLSTYGVSRETQLRVLKLLKVVIEGKGREMEVETGSDWMRGETLQVDLRFLGPKVALEAELGSWRPNEAMEAEIKSWRPSEALEAEIRPSEALEAEIGSWRPNEAMEAEIGS</sequence>
<reference evidence="7" key="1">
    <citation type="submission" date="2018-02" db="EMBL/GenBank/DDBJ databases">
        <authorList>
            <person name="Cohen D.B."/>
            <person name="Kent A.D."/>
        </authorList>
    </citation>
    <scope>NUCLEOTIDE SEQUENCE</scope>
</reference>
<dbReference type="InterPro" id="IPR006948">
    <property type="entry name" value="Alliinase_C"/>
</dbReference>
<dbReference type="AlphaFoldDB" id="A0A2N9IMS8"/>
<evidence type="ECO:0000256" key="2">
    <source>
        <dbReference type="ARBA" id="ARBA00011738"/>
    </source>
</evidence>
<gene>
    <name evidence="7" type="ORF">FSB_LOCUS53291</name>
</gene>